<sequence>MHVAIVKTPPTTSCISRLDRERILIANKTNHHPYLLFLYFSCFSHLKRTKHRKHSFVRSANYAPGWQARSPFGSVPPRDLHMRIHVRPRTKFTYSFDTWRSNRVGRGWTTLTRSIGPKKKKGLLQAAVPRFLSAGQARTGSSKQPPPDVPPPSTRFTRLESISGGINSVLLVECAF</sequence>
<accession>A0A0J9XFJ3</accession>
<keyword evidence="3" id="KW-1185">Reference proteome</keyword>
<name>A0A0J9XFJ3_GEOCN</name>
<dbReference type="Proteomes" id="UP000242525">
    <property type="component" value="Unassembled WGS sequence"/>
</dbReference>
<dbReference type="AlphaFoldDB" id="A0A0J9XFJ3"/>
<gene>
    <name evidence="2" type="ORF">BN980_GECA12s00733g</name>
</gene>
<protein>
    <submittedName>
        <fullName evidence="2">Uncharacterized protein</fullName>
    </submittedName>
</protein>
<evidence type="ECO:0000313" key="2">
    <source>
        <dbReference type="EMBL" id="CDO55679.1"/>
    </source>
</evidence>
<comment type="caution">
    <text evidence="2">The sequence shown here is derived from an EMBL/GenBank/DDBJ whole genome shotgun (WGS) entry which is preliminary data.</text>
</comment>
<proteinExistence type="predicted"/>
<dbReference type="EMBL" id="CCBN010000012">
    <property type="protein sequence ID" value="CDO55679.1"/>
    <property type="molecule type" value="Genomic_DNA"/>
</dbReference>
<reference evidence="2" key="1">
    <citation type="submission" date="2014-03" db="EMBL/GenBank/DDBJ databases">
        <authorList>
            <person name="Casaregola S."/>
        </authorList>
    </citation>
    <scope>NUCLEOTIDE SEQUENCE [LARGE SCALE GENOMIC DNA]</scope>
    <source>
        <strain evidence="2">CLIB 918</strain>
    </source>
</reference>
<feature type="compositionally biased region" description="Pro residues" evidence="1">
    <location>
        <begin position="144"/>
        <end position="153"/>
    </location>
</feature>
<evidence type="ECO:0000256" key="1">
    <source>
        <dbReference type="SAM" id="MobiDB-lite"/>
    </source>
</evidence>
<feature type="region of interest" description="Disordered" evidence="1">
    <location>
        <begin position="135"/>
        <end position="155"/>
    </location>
</feature>
<organism evidence="2 3">
    <name type="scientific">Geotrichum candidum</name>
    <name type="common">Oospora lactis</name>
    <name type="synonym">Dipodascus geotrichum</name>
    <dbReference type="NCBI Taxonomy" id="1173061"/>
    <lineage>
        <taxon>Eukaryota</taxon>
        <taxon>Fungi</taxon>
        <taxon>Dikarya</taxon>
        <taxon>Ascomycota</taxon>
        <taxon>Saccharomycotina</taxon>
        <taxon>Dipodascomycetes</taxon>
        <taxon>Dipodascales</taxon>
        <taxon>Dipodascaceae</taxon>
        <taxon>Geotrichum</taxon>
    </lineage>
</organism>
<evidence type="ECO:0000313" key="3">
    <source>
        <dbReference type="Proteomes" id="UP000242525"/>
    </source>
</evidence>